<evidence type="ECO:0000313" key="2">
    <source>
        <dbReference type="RefSeq" id="XP_074168188.1"/>
    </source>
</evidence>
<keyword evidence="1" id="KW-1185">Reference proteome</keyword>
<organism evidence="1 2">
    <name type="scientific">Pundamilia nyererei</name>
    <dbReference type="NCBI Taxonomy" id="303518"/>
    <lineage>
        <taxon>Eukaryota</taxon>
        <taxon>Metazoa</taxon>
        <taxon>Chordata</taxon>
        <taxon>Craniata</taxon>
        <taxon>Vertebrata</taxon>
        <taxon>Euteleostomi</taxon>
        <taxon>Actinopterygii</taxon>
        <taxon>Neopterygii</taxon>
        <taxon>Teleostei</taxon>
        <taxon>Neoteleostei</taxon>
        <taxon>Acanthomorphata</taxon>
        <taxon>Ovalentaria</taxon>
        <taxon>Cichlomorphae</taxon>
        <taxon>Cichliformes</taxon>
        <taxon>Cichlidae</taxon>
        <taxon>African cichlids</taxon>
        <taxon>Pseudocrenilabrinae</taxon>
        <taxon>Haplochromini</taxon>
        <taxon>Pundamilia</taxon>
    </lineage>
</organism>
<gene>
    <name evidence="2" type="primary">LOC102210534</name>
</gene>
<proteinExistence type="predicted"/>
<dbReference type="RefSeq" id="XP_074168188.1">
    <property type="nucleotide sequence ID" value="XM_074312087.1"/>
</dbReference>
<reference evidence="2" key="1">
    <citation type="submission" date="2025-08" db="UniProtKB">
        <authorList>
            <consortium name="RefSeq"/>
        </authorList>
    </citation>
    <scope>IDENTIFICATION</scope>
</reference>
<name>A0AC58NHB9_9CICH</name>
<dbReference type="Proteomes" id="UP000695023">
    <property type="component" value="Unplaced"/>
</dbReference>
<evidence type="ECO:0000313" key="1">
    <source>
        <dbReference type="Proteomes" id="UP000695023"/>
    </source>
</evidence>
<sequence>MMESLLVILLALSGLQNHAAVDPSSTIQVRLGENATLQCPLLDTSNFTMLTTTTAPTAPTTLSWYRKAPGQGPQLLVSFRSMDRLKLKYGNGVPRSKVSIAADGSLVVQGSKQSDSAVYYCGISRGDDRKKEPRPRSRRRK</sequence>
<protein>
    <submittedName>
        <fullName evidence="2">Ig kappa chain V-IV region STH</fullName>
    </submittedName>
</protein>
<accession>A0AC58NHB9</accession>